<comment type="caution">
    <text evidence="2">The sequence shown here is derived from an EMBL/GenBank/DDBJ whole genome shotgun (WGS) entry which is preliminary data.</text>
</comment>
<feature type="transmembrane region" description="Helical" evidence="1">
    <location>
        <begin position="105"/>
        <end position="131"/>
    </location>
</feature>
<keyword evidence="1" id="KW-1133">Transmembrane helix</keyword>
<feature type="transmembrane region" description="Helical" evidence="1">
    <location>
        <begin position="152"/>
        <end position="173"/>
    </location>
</feature>
<gene>
    <name evidence="2" type="ORF">M9Y10_008059</name>
</gene>
<reference evidence="2 3" key="1">
    <citation type="submission" date="2024-04" db="EMBL/GenBank/DDBJ databases">
        <title>Tritrichomonas musculus Genome.</title>
        <authorList>
            <person name="Alves-Ferreira E."/>
            <person name="Grigg M."/>
            <person name="Lorenzi H."/>
            <person name="Galac M."/>
        </authorList>
    </citation>
    <scope>NUCLEOTIDE SEQUENCE [LARGE SCALE GENOMIC DNA]</scope>
    <source>
        <strain evidence="2 3">EAF2021</strain>
    </source>
</reference>
<name>A0ABR2IXX4_9EUKA</name>
<feature type="transmembrane region" description="Helical" evidence="1">
    <location>
        <begin position="40"/>
        <end position="67"/>
    </location>
</feature>
<sequence length="183" mass="21508">MVNYDEMVQKYKLTKSEKEYEFNLLSFYSLFEIGDTIRQIAYAILSAYDIIWACVGIEIAWFVLIVVFRPYRNISDYTLAFGTTTILIISNGAILYTEYNDNKTFSFTITILLVFGACIPPVLSFILFFIFDFGREEVEVNEYAKVWKYEMLRILSFSLEIFLSLSWLAYGFYIPMLFIHNDT</sequence>
<keyword evidence="1" id="KW-0812">Transmembrane</keyword>
<protein>
    <submittedName>
        <fullName evidence="2">Uncharacterized protein</fullName>
    </submittedName>
</protein>
<evidence type="ECO:0000313" key="2">
    <source>
        <dbReference type="EMBL" id="KAK8870182.1"/>
    </source>
</evidence>
<evidence type="ECO:0000256" key="1">
    <source>
        <dbReference type="SAM" id="Phobius"/>
    </source>
</evidence>
<keyword evidence="1" id="KW-0472">Membrane</keyword>
<organism evidence="2 3">
    <name type="scientific">Tritrichomonas musculus</name>
    <dbReference type="NCBI Taxonomy" id="1915356"/>
    <lineage>
        <taxon>Eukaryota</taxon>
        <taxon>Metamonada</taxon>
        <taxon>Parabasalia</taxon>
        <taxon>Tritrichomonadida</taxon>
        <taxon>Tritrichomonadidae</taxon>
        <taxon>Tritrichomonas</taxon>
    </lineage>
</organism>
<accession>A0ABR2IXX4</accession>
<feature type="transmembrane region" description="Helical" evidence="1">
    <location>
        <begin position="79"/>
        <end position="99"/>
    </location>
</feature>
<evidence type="ECO:0000313" key="3">
    <source>
        <dbReference type="Proteomes" id="UP001470230"/>
    </source>
</evidence>
<dbReference type="EMBL" id="JAPFFF010000014">
    <property type="protein sequence ID" value="KAK8870182.1"/>
    <property type="molecule type" value="Genomic_DNA"/>
</dbReference>
<dbReference type="Proteomes" id="UP001470230">
    <property type="component" value="Unassembled WGS sequence"/>
</dbReference>
<keyword evidence="3" id="KW-1185">Reference proteome</keyword>
<proteinExistence type="predicted"/>